<dbReference type="EMBL" id="CM001439">
    <property type="protein sequence ID" value="EHR53801.1"/>
    <property type="molecule type" value="Genomic_DNA"/>
</dbReference>
<keyword evidence="2" id="KW-0547">Nucleotide-binding</keyword>
<dbReference type="Proteomes" id="UP000004926">
    <property type="component" value="Chromosome"/>
</dbReference>
<keyword evidence="1" id="KW-0813">Transport</keyword>
<keyword evidence="6" id="KW-1185">Reference proteome</keyword>
<dbReference type="InterPro" id="IPR003439">
    <property type="entry name" value="ABC_transporter-like_ATP-bd"/>
</dbReference>
<reference evidence="5 6" key="1">
    <citation type="journal article" date="2012" name="Stand. Genomic Sci.">
        <title>Genome sequence of the ocean sediment bacterium Saccharomonospora marina type strain (XMU15(T)).</title>
        <authorList>
            <person name="Klenk H.P."/>
            <person name="Lu M."/>
            <person name="Lucas S."/>
            <person name="Lapidus A."/>
            <person name="Copeland A."/>
            <person name="Pitluck S."/>
            <person name="Goodwin L.A."/>
            <person name="Han C."/>
            <person name="Tapia R."/>
            <person name="Brambilla E.M."/>
            <person name="Potter G."/>
            <person name="Land M."/>
            <person name="Ivanova N."/>
            <person name="Rohde M."/>
            <person name="Goker M."/>
            <person name="Detter J.C."/>
            <person name="Li W.J."/>
            <person name="Kyrpides N.C."/>
            <person name="Woyke T."/>
        </authorList>
    </citation>
    <scope>NUCLEOTIDE SEQUENCE [LARGE SCALE GENOMIC DNA]</scope>
    <source>
        <strain evidence="5 6">XMU15</strain>
    </source>
</reference>
<gene>
    <name evidence="5" type="ORF">SacmaDRAFT_5687</name>
</gene>
<dbReference type="AlphaFoldDB" id="H5XBZ7"/>
<dbReference type="SMART" id="SM00382">
    <property type="entry name" value="AAA"/>
    <property type="match status" value="1"/>
</dbReference>
<dbReference type="FunFam" id="3.40.50.300:FF:000421">
    <property type="entry name" value="Branched-chain amino acid ABC transporter ATP-binding protein"/>
    <property type="match status" value="1"/>
</dbReference>
<feature type="domain" description="ABC transporter" evidence="4">
    <location>
        <begin position="19"/>
        <end position="267"/>
    </location>
</feature>
<evidence type="ECO:0000313" key="6">
    <source>
        <dbReference type="Proteomes" id="UP000004926"/>
    </source>
</evidence>
<dbReference type="InterPro" id="IPR027417">
    <property type="entry name" value="P-loop_NTPase"/>
</dbReference>
<keyword evidence="3" id="KW-0067">ATP-binding</keyword>
<dbReference type="Pfam" id="PF00005">
    <property type="entry name" value="ABC_tran"/>
    <property type="match status" value="1"/>
</dbReference>
<dbReference type="CDD" id="cd03219">
    <property type="entry name" value="ABC_Mj1267_LivG_branched"/>
    <property type="match status" value="1"/>
</dbReference>
<dbReference type="InterPro" id="IPR051120">
    <property type="entry name" value="ABC_AA/LPS_Transport"/>
</dbReference>
<dbReference type="HOGENOM" id="CLU_000604_1_2_11"/>
<dbReference type="PANTHER" id="PTHR45772">
    <property type="entry name" value="CONSERVED COMPONENT OF ABC TRANSPORTER FOR NATURAL AMINO ACIDS-RELATED"/>
    <property type="match status" value="1"/>
</dbReference>
<dbReference type="GO" id="GO:0005886">
    <property type="term" value="C:plasma membrane"/>
    <property type="evidence" value="ECO:0007669"/>
    <property type="project" value="TreeGrafter"/>
</dbReference>
<dbReference type="Gene3D" id="3.40.50.300">
    <property type="entry name" value="P-loop containing nucleotide triphosphate hydrolases"/>
    <property type="match status" value="1"/>
</dbReference>
<dbReference type="PANTHER" id="PTHR45772:SF1">
    <property type="entry name" value="ABC TRANSPORTER ATP-BINDING PROTEIN"/>
    <property type="match status" value="1"/>
</dbReference>
<dbReference type="PROSITE" id="PS50893">
    <property type="entry name" value="ABC_TRANSPORTER_2"/>
    <property type="match status" value="1"/>
</dbReference>
<dbReference type="InterPro" id="IPR032823">
    <property type="entry name" value="BCA_ABC_TP_C"/>
</dbReference>
<protein>
    <submittedName>
        <fullName evidence="5">ABC-type branched-chain amino acid transport system, ATPase component</fullName>
    </submittedName>
</protein>
<dbReference type="OrthoDB" id="8724465at2"/>
<dbReference type="STRING" id="882083.SacmaDRAFT_5687"/>
<organism evidence="5 6">
    <name type="scientific">Saccharomonospora marina XMU15</name>
    <dbReference type="NCBI Taxonomy" id="882083"/>
    <lineage>
        <taxon>Bacteria</taxon>
        <taxon>Bacillati</taxon>
        <taxon>Actinomycetota</taxon>
        <taxon>Actinomycetes</taxon>
        <taxon>Pseudonocardiales</taxon>
        <taxon>Pseudonocardiaceae</taxon>
        <taxon>Saccharomonospora</taxon>
    </lineage>
</organism>
<sequence length="269" mass="29438">MERVSELASPPSNEPEPLLRVRDLTLRFGGVTALNGVDFEVRRGELFAIIGPNGAGKTSIFNCLNSVYRPQQGTITLNGKSLLGRPPAAVAALGVARTFQNLGLFSHLTLVENLMLGRHHLMRTGFFSGMLWWGRAKREEIAHRAAVERIVELLELEPYRRMPAGLLPYGVAKRAELGRALAMEPTLLLLDEPVAGMNLEETEDTARYLLEVRRELGLAMILVEHDMSLVMDLADRVMALDFGVVIATGAPSEIQGDPKVIEAYLGGAA</sequence>
<accession>H5XBZ7</accession>
<evidence type="ECO:0000256" key="3">
    <source>
        <dbReference type="ARBA" id="ARBA00022840"/>
    </source>
</evidence>
<dbReference type="RefSeq" id="WP_009157175.1">
    <property type="nucleotide sequence ID" value="NZ_CM001439.1"/>
</dbReference>
<dbReference type="SUPFAM" id="SSF52540">
    <property type="entry name" value="P-loop containing nucleoside triphosphate hydrolases"/>
    <property type="match status" value="1"/>
</dbReference>
<name>H5XBZ7_9PSEU</name>
<evidence type="ECO:0000256" key="2">
    <source>
        <dbReference type="ARBA" id="ARBA00022741"/>
    </source>
</evidence>
<evidence type="ECO:0000313" key="5">
    <source>
        <dbReference type="EMBL" id="EHR53801.1"/>
    </source>
</evidence>
<evidence type="ECO:0000256" key="1">
    <source>
        <dbReference type="ARBA" id="ARBA00022448"/>
    </source>
</evidence>
<dbReference type="eggNOG" id="COG0411">
    <property type="taxonomic scope" value="Bacteria"/>
</dbReference>
<dbReference type="GO" id="GO:0005524">
    <property type="term" value="F:ATP binding"/>
    <property type="evidence" value="ECO:0007669"/>
    <property type="project" value="UniProtKB-KW"/>
</dbReference>
<dbReference type="Pfam" id="PF12399">
    <property type="entry name" value="BCA_ABC_TP_C"/>
    <property type="match status" value="1"/>
</dbReference>
<dbReference type="InterPro" id="IPR003593">
    <property type="entry name" value="AAA+_ATPase"/>
</dbReference>
<dbReference type="GO" id="GO:0016887">
    <property type="term" value="F:ATP hydrolysis activity"/>
    <property type="evidence" value="ECO:0007669"/>
    <property type="project" value="InterPro"/>
</dbReference>
<proteinExistence type="predicted"/>
<evidence type="ECO:0000259" key="4">
    <source>
        <dbReference type="PROSITE" id="PS50893"/>
    </source>
</evidence>